<dbReference type="PROSITE" id="PS50222">
    <property type="entry name" value="EF_HAND_2"/>
    <property type="match status" value="4"/>
</dbReference>
<dbReference type="FunFam" id="1.10.238.10:FF:000003">
    <property type="entry name" value="Calmodulin A"/>
    <property type="match status" value="1"/>
</dbReference>
<evidence type="ECO:0000259" key="10">
    <source>
        <dbReference type="PROSITE" id="PS50011"/>
    </source>
</evidence>
<dbReference type="SMART" id="SM00054">
    <property type="entry name" value="EFh"/>
    <property type="match status" value="4"/>
</dbReference>
<keyword evidence="7" id="KW-0106">Calcium</keyword>
<dbReference type="Gene3D" id="1.10.238.10">
    <property type="entry name" value="EF-hand"/>
    <property type="match status" value="2"/>
</dbReference>
<dbReference type="GO" id="GO:0004674">
    <property type="term" value="F:protein serine/threonine kinase activity"/>
    <property type="evidence" value="ECO:0007669"/>
    <property type="project" value="UniProtKB-KW"/>
</dbReference>
<keyword evidence="5" id="KW-0547">Nucleotide-binding</keyword>
<sequence length="506" mass="56738">MTTAMMEQFNASLTENFFQESTTDVFEKYDLVEEARIDELGPIRKVTPKDSSTSVTSLRVYSLKTIHLNRVSRIDLQQEELRQEIKALKALDHPNIIKLYEVYYNEEDIHMLLEETKGDDLYSRSPYTERQAANISSQLASAVAHMHENGVIHHALRFETIFFEHNGANAAIKVADFGGGASQGTVSGARSIYAKAPEALEEGSVNALVDCWSMGVIFYMLLSGQIPFYAQRSKNMIAKIKRAKYSLSGQAWDGISNGAKHLVANLLLVDTTKRYTSKQILDHIWIRKWTAACAETAPLDDQLLTAVDDSLRQYRQSSILKKLGLNIIAHKSTTQEIIALRKVFDSIDKSHNGTVDFAEFKQGLGRSGFTEQELAQIFESIDVDHSGQIQYTEFLAATLEARGYLEEDRIAEAFAAIDRDGSGFIDKSKLTSILGQSCTSEQIDEIIKIADKNNDGKISYDEFFDVFRDQTMILAAQIGEVDEPTDLYDDDDFADFSLDFDPNSGM</sequence>
<keyword evidence="8" id="KW-0067">ATP-binding</keyword>
<reference evidence="12" key="1">
    <citation type="submission" date="2020-06" db="EMBL/GenBank/DDBJ databases">
        <authorList>
            <consortium name="Plant Systems Biology data submission"/>
        </authorList>
    </citation>
    <scope>NUCLEOTIDE SEQUENCE</scope>
    <source>
        <strain evidence="12">D6</strain>
    </source>
</reference>
<dbReference type="OrthoDB" id="43614at2759"/>
<dbReference type="InterPro" id="IPR018247">
    <property type="entry name" value="EF_Hand_1_Ca_BS"/>
</dbReference>
<evidence type="ECO:0000256" key="5">
    <source>
        <dbReference type="ARBA" id="ARBA00022741"/>
    </source>
</evidence>
<feature type="domain" description="EF-hand" evidence="11">
    <location>
        <begin position="405"/>
        <end position="434"/>
    </location>
</feature>
<evidence type="ECO:0000256" key="7">
    <source>
        <dbReference type="ARBA" id="ARBA00022837"/>
    </source>
</evidence>
<dbReference type="GO" id="GO:0005524">
    <property type="term" value="F:ATP binding"/>
    <property type="evidence" value="ECO:0007669"/>
    <property type="project" value="UniProtKB-KW"/>
</dbReference>
<evidence type="ECO:0000256" key="2">
    <source>
        <dbReference type="ARBA" id="ARBA00022527"/>
    </source>
</evidence>
<dbReference type="Proteomes" id="UP001153069">
    <property type="component" value="Unassembled WGS sequence"/>
</dbReference>
<keyword evidence="3" id="KW-0808">Transferase</keyword>
<dbReference type="SUPFAM" id="SSF56112">
    <property type="entry name" value="Protein kinase-like (PK-like)"/>
    <property type="match status" value="1"/>
</dbReference>
<dbReference type="Pfam" id="PF00069">
    <property type="entry name" value="Pkinase"/>
    <property type="match status" value="1"/>
</dbReference>
<comment type="cofactor">
    <cofactor evidence="1">
        <name>Mg(2+)</name>
        <dbReference type="ChEBI" id="CHEBI:18420"/>
    </cofactor>
</comment>
<keyword evidence="6 12" id="KW-0418">Kinase</keyword>
<feature type="domain" description="Protein kinase" evidence="10">
    <location>
        <begin position="29"/>
        <end position="286"/>
    </location>
</feature>
<dbReference type="InterPro" id="IPR000719">
    <property type="entry name" value="Prot_kinase_dom"/>
</dbReference>
<dbReference type="Gene3D" id="1.10.510.10">
    <property type="entry name" value="Transferase(Phosphotransferase) domain 1"/>
    <property type="match status" value="1"/>
</dbReference>
<dbReference type="Pfam" id="PF13499">
    <property type="entry name" value="EF-hand_7"/>
    <property type="match status" value="2"/>
</dbReference>
<keyword evidence="13" id="KW-1185">Reference proteome</keyword>
<evidence type="ECO:0000256" key="9">
    <source>
        <dbReference type="ARBA" id="ARBA00024334"/>
    </source>
</evidence>
<name>A0A9N8EVH6_9STRA</name>
<protein>
    <submittedName>
        <fullName evidence="12">MAP kinase-activated protein kinase 2</fullName>
    </submittedName>
</protein>
<dbReference type="InterPro" id="IPR011009">
    <property type="entry name" value="Kinase-like_dom_sf"/>
</dbReference>
<keyword evidence="2" id="KW-0723">Serine/threonine-protein kinase</keyword>
<feature type="domain" description="EF-hand" evidence="11">
    <location>
        <begin position="371"/>
        <end position="404"/>
    </location>
</feature>
<dbReference type="PANTHER" id="PTHR24349">
    <property type="entry name" value="SERINE/THREONINE-PROTEIN KINASE"/>
    <property type="match status" value="1"/>
</dbReference>
<comment type="caution">
    <text evidence="12">The sequence shown here is derived from an EMBL/GenBank/DDBJ whole genome shotgun (WGS) entry which is preliminary data.</text>
</comment>
<evidence type="ECO:0000256" key="3">
    <source>
        <dbReference type="ARBA" id="ARBA00022679"/>
    </source>
</evidence>
<organism evidence="12 13">
    <name type="scientific">Seminavis robusta</name>
    <dbReference type="NCBI Taxonomy" id="568900"/>
    <lineage>
        <taxon>Eukaryota</taxon>
        <taxon>Sar</taxon>
        <taxon>Stramenopiles</taxon>
        <taxon>Ochrophyta</taxon>
        <taxon>Bacillariophyta</taxon>
        <taxon>Bacillariophyceae</taxon>
        <taxon>Bacillariophycidae</taxon>
        <taxon>Naviculales</taxon>
        <taxon>Naviculaceae</taxon>
        <taxon>Seminavis</taxon>
    </lineage>
</organism>
<gene>
    <name evidence="12" type="ORF">SEMRO_1883_G303450.1</name>
</gene>
<dbReference type="InterPro" id="IPR011992">
    <property type="entry name" value="EF-hand-dom_pair"/>
</dbReference>
<dbReference type="GO" id="GO:0005509">
    <property type="term" value="F:calcium ion binding"/>
    <property type="evidence" value="ECO:0007669"/>
    <property type="project" value="InterPro"/>
</dbReference>
<dbReference type="EMBL" id="CAICTM010001881">
    <property type="protein sequence ID" value="CAB9526764.1"/>
    <property type="molecule type" value="Genomic_DNA"/>
</dbReference>
<dbReference type="Gene3D" id="3.30.200.20">
    <property type="entry name" value="Phosphorylase Kinase, domain 1"/>
    <property type="match status" value="1"/>
</dbReference>
<evidence type="ECO:0000256" key="4">
    <source>
        <dbReference type="ARBA" id="ARBA00022737"/>
    </source>
</evidence>
<evidence type="ECO:0000313" key="12">
    <source>
        <dbReference type="EMBL" id="CAB9526764.1"/>
    </source>
</evidence>
<dbReference type="PROSITE" id="PS00018">
    <property type="entry name" value="EF_HAND_1"/>
    <property type="match status" value="3"/>
</dbReference>
<dbReference type="InterPro" id="IPR050205">
    <property type="entry name" value="CDPK_Ser/Thr_kinases"/>
</dbReference>
<comment type="similarity">
    <text evidence="9">Belongs to the protein kinase superfamily. Ser/Thr protein kinase family. CDPK subfamily.</text>
</comment>
<dbReference type="CDD" id="cd00051">
    <property type="entry name" value="EFh"/>
    <property type="match status" value="2"/>
</dbReference>
<feature type="domain" description="EF-hand" evidence="11">
    <location>
        <begin position="335"/>
        <end position="370"/>
    </location>
</feature>
<evidence type="ECO:0000256" key="1">
    <source>
        <dbReference type="ARBA" id="ARBA00001946"/>
    </source>
</evidence>
<dbReference type="AlphaFoldDB" id="A0A9N8EVH6"/>
<dbReference type="SUPFAM" id="SSF47473">
    <property type="entry name" value="EF-hand"/>
    <property type="match status" value="1"/>
</dbReference>
<accession>A0A9N8EVH6</accession>
<keyword evidence="4" id="KW-0677">Repeat</keyword>
<dbReference type="PROSITE" id="PS50011">
    <property type="entry name" value="PROTEIN_KINASE_DOM"/>
    <property type="match status" value="1"/>
</dbReference>
<evidence type="ECO:0000313" key="13">
    <source>
        <dbReference type="Proteomes" id="UP001153069"/>
    </source>
</evidence>
<evidence type="ECO:0000256" key="8">
    <source>
        <dbReference type="ARBA" id="ARBA00022840"/>
    </source>
</evidence>
<dbReference type="InterPro" id="IPR002048">
    <property type="entry name" value="EF_hand_dom"/>
</dbReference>
<evidence type="ECO:0000259" key="11">
    <source>
        <dbReference type="PROSITE" id="PS50222"/>
    </source>
</evidence>
<evidence type="ECO:0000256" key="6">
    <source>
        <dbReference type="ARBA" id="ARBA00022777"/>
    </source>
</evidence>
<proteinExistence type="inferred from homology"/>
<feature type="domain" description="EF-hand" evidence="11">
    <location>
        <begin position="438"/>
        <end position="473"/>
    </location>
</feature>